<protein>
    <submittedName>
        <fullName evidence="1">Uncharacterized protein</fullName>
    </submittedName>
</protein>
<evidence type="ECO:0000313" key="2">
    <source>
        <dbReference type="Proteomes" id="UP001189429"/>
    </source>
</evidence>
<sequence>MQITSGGVRTCSGTRPVPTLWAWTTAGCKEIGLPSVASTATTTEYPTASTWVIHAAAGSPLGMLSLCRAIANRRWRLSHPSENSTTARLRMKEITQLRDQPENCSSSYDKARYREDFISWRTSTMLPCGRTMCATLSSL</sequence>
<dbReference type="EMBL" id="CAUYUJ010001702">
    <property type="protein sequence ID" value="CAK0797200.1"/>
    <property type="molecule type" value="Genomic_DNA"/>
</dbReference>
<gene>
    <name evidence="1" type="ORF">PCOR1329_LOCUS6352</name>
</gene>
<proteinExistence type="predicted"/>
<name>A0ABN9PVC3_9DINO</name>
<comment type="caution">
    <text evidence="1">The sequence shown here is derived from an EMBL/GenBank/DDBJ whole genome shotgun (WGS) entry which is preliminary data.</text>
</comment>
<keyword evidence="2" id="KW-1185">Reference proteome</keyword>
<evidence type="ECO:0000313" key="1">
    <source>
        <dbReference type="EMBL" id="CAK0797200.1"/>
    </source>
</evidence>
<accession>A0ABN9PVC3</accession>
<reference evidence="1" key="1">
    <citation type="submission" date="2023-10" db="EMBL/GenBank/DDBJ databases">
        <authorList>
            <person name="Chen Y."/>
            <person name="Shah S."/>
            <person name="Dougan E. K."/>
            <person name="Thang M."/>
            <person name="Chan C."/>
        </authorList>
    </citation>
    <scope>NUCLEOTIDE SEQUENCE [LARGE SCALE GENOMIC DNA]</scope>
</reference>
<dbReference type="Proteomes" id="UP001189429">
    <property type="component" value="Unassembled WGS sequence"/>
</dbReference>
<organism evidence="1 2">
    <name type="scientific">Prorocentrum cordatum</name>
    <dbReference type="NCBI Taxonomy" id="2364126"/>
    <lineage>
        <taxon>Eukaryota</taxon>
        <taxon>Sar</taxon>
        <taxon>Alveolata</taxon>
        <taxon>Dinophyceae</taxon>
        <taxon>Prorocentrales</taxon>
        <taxon>Prorocentraceae</taxon>
        <taxon>Prorocentrum</taxon>
    </lineage>
</organism>